<dbReference type="SMART" id="SM00343">
    <property type="entry name" value="ZnF_C2HC"/>
    <property type="match status" value="2"/>
</dbReference>
<dbReference type="Pfam" id="PF00078">
    <property type="entry name" value="RVT_1"/>
    <property type="match status" value="1"/>
</dbReference>
<evidence type="ECO:0000256" key="6">
    <source>
        <dbReference type="SAM" id="MobiDB-lite"/>
    </source>
</evidence>
<dbReference type="GO" id="GO:0016779">
    <property type="term" value="F:nucleotidyltransferase activity"/>
    <property type="evidence" value="ECO:0007669"/>
    <property type="project" value="UniProtKB-KW"/>
</dbReference>
<dbReference type="SUPFAM" id="SSF50630">
    <property type="entry name" value="Acid proteases"/>
    <property type="match status" value="1"/>
</dbReference>
<keyword evidence="5" id="KW-0479">Metal-binding</keyword>
<dbReference type="GeneID" id="114828039"/>
<dbReference type="InterPro" id="IPR050951">
    <property type="entry name" value="Retrovirus_Pol_polyprotein"/>
</dbReference>
<dbReference type="PANTHER" id="PTHR37984">
    <property type="entry name" value="PROTEIN CBG26694"/>
    <property type="match status" value="1"/>
</dbReference>
<dbReference type="Pfam" id="PF00098">
    <property type="entry name" value="zf-CCHC"/>
    <property type="match status" value="1"/>
</dbReference>
<evidence type="ECO:0000256" key="4">
    <source>
        <dbReference type="ARBA" id="ARBA00022759"/>
    </source>
</evidence>
<dbReference type="AlphaFoldDB" id="A0AAJ7SD97"/>
<proteinExistence type="predicted"/>
<dbReference type="SUPFAM" id="SSF56672">
    <property type="entry name" value="DNA/RNA polymerases"/>
    <property type="match status" value="1"/>
</dbReference>
<dbReference type="CDD" id="cd01647">
    <property type="entry name" value="RT_LTR"/>
    <property type="match status" value="1"/>
</dbReference>
<dbReference type="PANTHER" id="PTHR37984:SF5">
    <property type="entry name" value="PROTEIN NYNRIN-LIKE"/>
    <property type="match status" value="1"/>
</dbReference>
<keyword evidence="1" id="KW-0808">Transferase</keyword>
<evidence type="ECO:0000259" key="7">
    <source>
        <dbReference type="PROSITE" id="PS50158"/>
    </source>
</evidence>
<sequence>MIWITSNLSKGISALQIEETYNGVEGRTSKTTGRPQQRTSTNKIIVGPSYICYRCNKPNHHSNDCKYKTYECEKCSKIGHLGNACKSRTNNQQPSSSRTRDTTRRQVNAVSSLTNRVTKTVTINGKPIQLTLDTDAQVSLISTRIWSALGKPKLETPSVSLTVADGRSLKVLGTLSCTVKFNNFEFHGESHVSDKCELFGLDWIKRDPQLESLLTSDTQPQILQVERRKPSYDSESLETARKRFMEECMKQFPEIFSDGLGKCKNFEAKFSLKDDIKPTFRKARPVAYALLPQVVEELERMQKEGVIEAIDHSDFATPVVIVKKKNGTIRMCADYSTGLNKSIEDDVYPLPTTDAVFAQLNGGHYFSQIDLAEAYLQVPVEEKSQKILSINTVKGLFKVKRLPFGIKTAPSQFQSLMDTVTAGLPGRHLLG</sequence>
<keyword evidence="3" id="KW-0540">Nuclease</keyword>
<keyword evidence="4" id="KW-0378">Hydrolase</keyword>
<keyword evidence="2" id="KW-0548">Nucleotidyltransferase</keyword>
<evidence type="ECO:0000256" key="3">
    <source>
        <dbReference type="ARBA" id="ARBA00022722"/>
    </source>
</evidence>
<dbReference type="Gene3D" id="4.10.60.10">
    <property type="entry name" value="Zinc finger, CCHC-type"/>
    <property type="match status" value="1"/>
</dbReference>
<dbReference type="InterPro" id="IPR001878">
    <property type="entry name" value="Znf_CCHC"/>
</dbReference>
<keyword evidence="5" id="KW-0863">Zinc-finger</keyword>
<evidence type="ECO:0000313" key="8">
    <source>
        <dbReference type="Proteomes" id="UP000694867"/>
    </source>
</evidence>
<organism evidence="8 9">
    <name type="scientific">Galendromus occidentalis</name>
    <name type="common">western predatory mite</name>
    <dbReference type="NCBI Taxonomy" id="34638"/>
    <lineage>
        <taxon>Eukaryota</taxon>
        <taxon>Metazoa</taxon>
        <taxon>Ecdysozoa</taxon>
        <taxon>Arthropoda</taxon>
        <taxon>Chelicerata</taxon>
        <taxon>Arachnida</taxon>
        <taxon>Acari</taxon>
        <taxon>Parasitiformes</taxon>
        <taxon>Mesostigmata</taxon>
        <taxon>Gamasina</taxon>
        <taxon>Phytoseioidea</taxon>
        <taxon>Phytoseiidae</taxon>
        <taxon>Typhlodrominae</taxon>
        <taxon>Galendromus</taxon>
    </lineage>
</organism>
<feature type="region of interest" description="Disordered" evidence="6">
    <location>
        <begin position="86"/>
        <end position="105"/>
    </location>
</feature>
<keyword evidence="4" id="KW-0255">Endonuclease</keyword>
<evidence type="ECO:0000256" key="1">
    <source>
        <dbReference type="ARBA" id="ARBA00022679"/>
    </source>
</evidence>
<evidence type="ECO:0000256" key="5">
    <source>
        <dbReference type="PROSITE-ProRule" id="PRU00047"/>
    </source>
</evidence>
<dbReference type="GO" id="GO:0008270">
    <property type="term" value="F:zinc ion binding"/>
    <property type="evidence" value="ECO:0007669"/>
    <property type="project" value="UniProtKB-KW"/>
</dbReference>
<dbReference type="Gene3D" id="3.10.10.10">
    <property type="entry name" value="HIV Type 1 Reverse Transcriptase, subunit A, domain 1"/>
    <property type="match status" value="1"/>
</dbReference>
<dbReference type="InterPro" id="IPR036875">
    <property type="entry name" value="Znf_CCHC_sf"/>
</dbReference>
<dbReference type="RefSeq" id="XP_028966455.1">
    <property type="nucleotide sequence ID" value="XM_029110622.1"/>
</dbReference>
<protein>
    <submittedName>
        <fullName evidence="9">Uncharacterized protein K02A2.6-like</fullName>
    </submittedName>
</protein>
<dbReference type="KEGG" id="goe:114828039"/>
<gene>
    <name evidence="9" type="primary">LOC114828039</name>
</gene>
<keyword evidence="5" id="KW-0862">Zinc</keyword>
<dbReference type="InterPro" id="IPR000477">
    <property type="entry name" value="RT_dom"/>
</dbReference>
<dbReference type="GO" id="GO:0071897">
    <property type="term" value="P:DNA biosynthetic process"/>
    <property type="evidence" value="ECO:0007669"/>
    <property type="project" value="UniProtKB-ARBA"/>
</dbReference>
<dbReference type="Gene3D" id="2.40.70.10">
    <property type="entry name" value="Acid Proteases"/>
    <property type="match status" value="1"/>
</dbReference>
<evidence type="ECO:0000313" key="9">
    <source>
        <dbReference type="RefSeq" id="XP_028966455.1"/>
    </source>
</evidence>
<name>A0AAJ7SD97_9ACAR</name>
<dbReference type="InterPro" id="IPR021109">
    <property type="entry name" value="Peptidase_aspartic_dom_sf"/>
</dbReference>
<dbReference type="SUPFAM" id="SSF57756">
    <property type="entry name" value="Retrovirus zinc finger-like domains"/>
    <property type="match status" value="1"/>
</dbReference>
<dbReference type="GO" id="GO:0003676">
    <property type="term" value="F:nucleic acid binding"/>
    <property type="evidence" value="ECO:0007669"/>
    <property type="project" value="InterPro"/>
</dbReference>
<keyword evidence="8" id="KW-1185">Reference proteome</keyword>
<dbReference type="Proteomes" id="UP000694867">
    <property type="component" value="Unplaced"/>
</dbReference>
<feature type="domain" description="CCHC-type" evidence="7">
    <location>
        <begin position="52"/>
        <end position="66"/>
    </location>
</feature>
<dbReference type="InterPro" id="IPR043502">
    <property type="entry name" value="DNA/RNA_pol_sf"/>
</dbReference>
<evidence type="ECO:0000256" key="2">
    <source>
        <dbReference type="ARBA" id="ARBA00022695"/>
    </source>
</evidence>
<dbReference type="Pfam" id="PF13650">
    <property type="entry name" value="Asp_protease_2"/>
    <property type="match status" value="1"/>
</dbReference>
<dbReference type="GO" id="GO:0004519">
    <property type="term" value="F:endonuclease activity"/>
    <property type="evidence" value="ECO:0007669"/>
    <property type="project" value="UniProtKB-KW"/>
</dbReference>
<reference evidence="9" key="1">
    <citation type="submission" date="2025-08" db="UniProtKB">
        <authorList>
            <consortium name="RefSeq"/>
        </authorList>
    </citation>
    <scope>IDENTIFICATION</scope>
</reference>
<accession>A0AAJ7SD97</accession>
<dbReference type="PROSITE" id="PS50158">
    <property type="entry name" value="ZF_CCHC"/>
    <property type="match status" value="1"/>
</dbReference>